<evidence type="ECO:0000256" key="2">
    <source>
        <dbReference type="ARBA" id="ARBA00004496"/>
    </source>
</evidence>
<dbReference type="GO" id="GO:0043022">
    <property type="term" value="F:ribosome binding"/>
    <property type="evidence" value="ECO:0007669"/>
    <property type="project" value="TreeGrafter"/>
</dbReference>
<keyword evidence="12" id="KW-1185">Reference proteome</keyword>
<dbReference type="InterPro" id="IPR013699">
    <property type="entry name" value="Signal_recog_part_SRP72_RNA-bd"/>
</dbReference>
<dbReference type="Pfam" id="PF08492">
    <property type="entry name" value="SRP72"/>
    <property type="match status" value="1"/>
</dbReference>
<dbReference type="Proteomes" id="UP000614601">
    <property type="component" value="Unassembled WGS sequence"/>
</dbReference>
<dbReference type="PANTHER" id="PTHR14094:SF9">
    <property type="entry name" value="SIGNAL RECOGNITION PARTICLE SUBUNIT SRP72"/>
    <property type="match status" value="1"/>
</dbReference>
<dbReference type="GO" id="GO:0008312">
    <property type="term" value="F:7S RNA binding"/>
    <property type="evidence" value="ECO:0007669"/>
    <property type="project" value="InterPro"/>
</dbReference>
<dbReference type="GO" id="GO:0005783">
    <property type="term" value="C:endoplasmic reticulum"/>
    <property type="evidence" value="ECO:0007669"/>
    <property type="project" value="UniProtKB-SubCell"/>
</dbReference>
<evidence type="ECO:0000259" key="10">
    <source>
        <dbReference type="Pfam" id="PF08492"/>
    </source>
</evidence>
<feature type="compositionally biased region" description="Basic and acidic residues" evidence="9">
    <location>
        <begin position="316"/>
        <end position="328"/>
    </location>
</feature>
<reference evidence="11" key="1">
    <citation type="submission" date="2020-09" db="EMBL/GenBank/DDBJ databases">
        <authorList>
            <person name="Kikuchi T."/>
        </authorList>
    </citation>
    <scope>NUCLEOTIDE SEQUENCE</scope>
    <source>
        <strain evidence="11">SH1</strain>
    </source>
</reference>
<evidence type="ECO:0000256" key="3">
    <source>
        <dbReference type="ARBA" id="ARBA00007676"/>
    </source>
</evidence>
<dbReference type="Proteomes" id="UP000783686">
    <property type="component" value="Unassembled WGS sequence"/>
</dbReference>
<proteinExistence type="inferred from homology"/>
<dbReference type="InterPro" id="IPR026270">
    <property type="entry name" value="SRP72"/>
</dbReference>
<dbReference type="OrthoDB" id="5421607at2759"/>
<dbReference type="SUPFAM" id="SSF48452">
    <property type="entry name" value="TPR-like"/>
    <property type="match status" value="1"/>
</dbReference>
<evidence type="ECO:0000313" key="11">
    <source>
        <dbReference type="EMBL" id="CAD5229730.1"/>
    </source>
</evidence>
<name>A0A811LNS7_9BILA</name>
<evidence type="ECO:0000256" key="7">
    <source>
        <dbReference type="ARBA" id="ARBA00023135"/>
    </source>
</evidence>
<gene>
    <name evidence="11" type="ORF">BOKJ2_LOCUS13781</name>
</gene>
<evidence type="ECO:0000256" key="6">
    <source>
        <dbReference type="ARBA" id="ARBA00022824"/>
    </source>
</evidence>
<dbReference type="SMART" id="SM00028">
    <property type="entry name" value="TPR"/>
    <property type="match status" value="3"/>
</dbReference>
<organism evidence="11 12">
    <name type="scientific">Bursaphelenchus okinawaensis</name>
    <dbReference type="NCBI Taxonomy" id="465554"/>
    <lineage>
        <taxon>Eukaryota</taxon>
        <taxon>Metazoa</taxon>
        <taxon>Ecdysozoa</taxon>
        <taxon>Nematoda</taxon>
        <taxon>Chromadorea</taxon>
        <taxon>Rhabditida</taxon>
        <taxon>Tylenchina</taxon>
        <taxon>Tylenchomorpha</taxon>
        <taxon>Aphelenchoidea</taxon>
        <taxon>Aphelenchoididae</taxon>
        <taxon>Bursaphelenchus</taxon>
    </lineage>
</organism>
<evidence type="ECO:0000256" key="5">
    <source>
        <dbReference type="ARBA" id="ARBA00022490"/>
    </source>
</evidence>
<evidence type="ECO:0000256" key="8">
    <source>
        <dbReference type="ARBA" id="ARBA00023274"/>
    </source>
</evidence>
<comment type="similarity">
    <text evidence="3">Belongs to the SRP72 family.</text>
</comment>
<dbReference type="EMBL" id="CAJFCW020000006">
    <property type="protein sequence ID" value="CAG9127223.1"/>
    <property type="molecule type" value="Genomic_DNA"/>
</dbReference>
<comment type="caution">
    <text evidence="11">The sequence shown here is derived from an EMBL/GenBank/DDBJ whole genome shotgun (WGS) entry which is preliminary data.</text>
</comment>
<keyword evidence="8" id="KW-0687">Ribonucleoprotein</keyword>
<dbReference type="GO" id="GO:0006614">
    <property type="term" value="P:SRP-dependent cotranslational protein targeting to membrane"/>
    <property type="evidence" value="ECO:0007669"/>
    <property type="project" value="InterPro"/>
</dbReference>
<dbReference type="PANTHER" id="PTHR14094">
    <property type="entry name" value="SIGNAL RECOGNITION PARTICLE 72"/>
    <property type="match status" value="1"/>
</dbReference>
<evidence type="ECO:0000313" key="12">
    <source>
        <dbReference type="Proteomes" id="UP000614601"/>
    </source>
</evidence>
<dbReference type="EMBL" id="CAJFDH010000006">
    <property type="protein sequence ID" value="CAD5229730.1"/>
    <property type="molecule type" value="Genomic_DNA"/>
</dbReference>
<evidence type="ECO:0000256" key="1">
    <source>
        <dbReference type="ARBA" id="ARBA00004240"/>
    </source>
</evidence>
<evidence type="ECO:0000256" key="9">
    <source>
        <dbReference type="SAM" id="MobiDB-lite"/>
    </source>
</evidence>
<dbReference type="GO" id="GO:0005786">
    <property type="term" value="C:signal recognition particle, endoplasmic reticulum targeting"/>
    <property type="evidence" value="ECO:0007669"/>
    <property type="project" value="UniProtKB-KW"/>
</dbReference>
<feature type="compositionally biased region" description="Basic residues" evidence="9">
    <location>
        <begin position="329"/>
        <end position="338"/>
    </location>
</feature>
<dbReference type="InterPro" id="IPR031545">
    <property type="entry name" value="SRP72_TPR-like"/>
</dbReference>
<keyword evidence="7" id="KW-0733">Signal recognition particle</keyword>
<protein>
    <recommendedName>
        <fullName evidence="4">Signal recognition particle subunit SRP72</fullName>
    </recommendedName>
</protein>
<keyword evidence="5" id="KW-0963">Cytoplasm</keyword>
<dbReference type="InterPro" id="IPR011990">
    <property type="entry name" value="TPR-like_helical_dom_sf"/>
</dbReference>
<dbReference type="InterPro" id="IPR019734">
    <property type="entry name" value="TPR_rpt"/>
</dbReference>
<dbReference type="Pfam" id="PF17004">
    <property type="entry name" value="SRP_TPR_like"/>
    <property type="match status" value="1"/>
</dbReference>
<keyword evidence="6" id="KW-0256">Endoplasmic reticulum</keyword>
<dbReference type="AlphaFoldDB" id="A0A811LNS7"/>
<dbReference type="Gene3D" id="1.25.40.10">
    <property type="entry name" value="Tetratricopeptide repeat domain"/>
    <property type="match status" value="2"/>
</dbReference>
<feature type="region of interest" description="Disordered" evidence="9">
    <location>
        <begin position="307"/>
        <end position="392"/>
    </location>
</feature>
<feature type="compositionally biased region" description="Polar residues" evidence="9">
    <location>
        <begin position="348"/>
        <end position="360"/>
    </location>
</feature>
<feature type="domain" description="Signal recognition particle SRP72 subunit RNA-binding" evidence="10">
    <location>
        <begin position="280"/>
        <end position="330"/>
    </location>
</feature>
<sequence length="392" mass="44393">MAETIRQYCVALNEAEKDEDYDKILEISDKLLESGLEQVKSLPILQCKLTALVQLGQHDDALKFIEQHGEGELGDTVATRAYIYYAQYKNDEALKVLEDADPEDFTALEVKGQLFYRLGRYEEAYEVYRKLCREGGDGFDELRRANMLAVLGQMQQSGQKKTEPSTSGVDTYEQLYNHACHLIACEKYDDARKALDKAIDLCREFLTEDGASEDEIDDEIAVFLVQKAFILHATGNVAEAINLYKKVQEMKSTDTNVKKVLAANLTPFKNKYLLRRALKKEGVDRIEHQEIVTGKLRKRKRKVILPKNYDPNVTPDPERWIPKSERSTFKSKKVHKKFKDRDVGRGTQGASNANTANIDYTTAGPKDSPKPSPSPAAAKPGPRQQKGKKKKR</sequence>
<accession>A0A811LNS7</accession>
<dbReference type="Pfam" id="PF13181">
    <property type="entry name" value="TPR_8"/>
    <property type="match status" value="1"/>
</dbReference>
<feature type="compositionally biased region" description="Low complexity" evidence="9">
    <location>
        <begin position="375"/>
        <end position="384"/>
    </location>
</feature>
<comment type="subcellular location">
    <subcellularLocation>
        <location evidence="2">Cytoplasm</location>
    </subcellularLocation>
    <subcellularLocation>
        <location evidence="1">Endoplasmic reticulum</location>
    </subcellularLocation>
</comment>
<evidence type="ECO:0000256" key="4">
    <source>
        <dbReference type="ARBA" id="ARBA00018350"/>
    </source>
</evidence>